<protein>
    <submittedName>
        <fullName evidence="1">Uncharacterized protein</fullName>
    </submittedName>
</protein>
<reference evidence="1 2" key="1">
    <citation type="submission" date="2020-01" db="EMBL/GenBank/DDBJ databases">
        <title>Paenibacillus soybeanensis sp. nov. isolated from the nodules of soybean (Glycine max(L.) Merr).</title>
        <authorList>
            <person name="Wang H."/>
        </authorList>
    </citation>
    <scope>NUCLEOTIDE SEQUENCE [LARGE SCALE GENOMIC DNA]</scope>
    <source>
        <strain evidence="1 2">T1</strain>
    </source>
</reference>
<evidence type="ECO:0000313" key="1">
    <source>
        <dbReference type="EMBL" id="NBD24673.1"/>
    </source>
</evidence>
<gene>
    <name evidence="1" type="ORF">GT019_12390</name>
</gene>
<keyword evidence="2" id="KW-1185">Reference proteome</keyword>
<accession>A0ABW9XPW4</accession>
<comment type="caution">
    <text evidence="1">The sequence shown here is derived from an EMBL/GenBank/DDBJ whole genome shotgun (WGS) entry which is preliminary data.</text>
</comment>
<evidence type="ECO:0000313" key="2">
    <source>
        <dbReference type="Proteomes" id="UP000665561"/>
    </source>
</evidence>
<dbReference type="Proteomes" id="UP000665561">
    <property type="component" value="Unassembled WGS sequence"/>
</dbReference>
<name>A0ABW9XPW4_9BACL</name>
<proteinExistence type="predicted"/>
<dbReference type="RefSeq" id="WP_161743458.1">
    <property type="nucleotide sequence ID" value="NZ_JAAAMV010000007.1"/>
</dbReference>
<sequence length="129" mass="14242">MQELLSKPSWHPLIPAIIQHIGVVLSFSSKEPQYSCTFAGIFSKACYRSKIPALLQQSSQNHAIARDSCNNAATFVETSRHPLIPAIIQQIGAVLSFRSKEPQYSCTFAAIFSKACYRSKIPALLQQSS</sequence>
<dbReference type="EMBL" id="JAAAMV010000007">
    <property type="protein sequence ID" value="NBD24673.1"/>
    <property type="molecule type" value="Genomic_DNA"/>
</dbReference>
<organism evidence="1 2">
    <name type="scientific">Paenibacillus glycinis</name>
    <dbReference type="NCBI Taxonomy" id="2697035"/>
    <lineage>
        <taxon>Bacteria</taxon>
        <taxon>Bacillati</taxon>
        <taxon>Bacillota</taxon>
        <taxon>Bacilli</taxon>
        <taxon>Bacillales</taxon>
        <taxon>Paenibacillaceae</taxon>
        <taxon>Paenibacillus</taxon>
    </lineage>
</organism>